<evidence type="ECO:0000313" key="3">
    <source>
        <dbReference type="Proteomes" id="UP000245212"/>
    </source>
</evidence>
<comment type="caution">
    <text evidence="2">The sequence shown here is derived from an EMBL/GenBank/DDBJ whole genome shotgun (WGS) entry which is preliminary data.</text>
</comment>
<dbReference type="InterPro" id="IPR015168">
    <property type="entry name" value="SsuA/THI5"/>
</dbReference>
<dbReference type="AlphaFoldDB" id="A0A2V1JV10"/>
<dbReference type="Gene3D" id="3.40.190.10">
    <property type="entry name" value="Periplasmic binding protein-like II"/>
    <property type="match status" value="2"/>
</dbReference>
<reference evidence="3" key="1">
    <citation type="submission" date="2018-05" db="EMBL/GenBank/DDBJ databases">
        <authorList>
            <person name="Li Y."/>
        </authorList>
    </citation>
    <scope>NUCLEOTIDE SEQUENCE [LARGE SCALE GENOMIC DNA]</scope>
    <source>
        <strain evidence="3">3d-2-2</strain>
    </source>
</reference>
<dbReference type="Pfam" id="PF09084">
    <property type="entry name" value="NMT1"/>
    <property type="match status" value="1"/>
</dbReference>
<feature type="domain" description="SsuA/THI5-like" evidence="1">
    <location>
        <begin position="76"/>
        <end position="303"/>
    </location>
</feature>
<sequence length="388" mass="42041">MSSGFQRSEPNTAPARRYLKLYVSTLVALGVAGGSVLLRTPEAHAATDASAAVSTGPSQAQALPEINLQLSPWSVIAREKGFFEEEFGRIGTQKVNLIASGAAELLGAEAAAVGGGAIAIAQRMIYPATVHRANGLDGVIIWASEPSNRYRAPILARADNDSINSVADLDGKKFGSSRISCYWSSPFEILTKAGLPFDSRNERGRVRYESIDNSAVAISAVLSGATDATTAHLAAGAFTGAWLSGKLKVVAQSPDDGVYVNNGGRVTYFARRDFVDRYPDVVKAFLAARERTREWALDNVDEAAEIVARETRVPVNIAKFQITHPGQWEFMAGEPNAERARQAIKNFQEWYVANGDDILSERRLSDDQVDAFIDGRFFVGGDYSIYRQ</sequence>
<dbReference type="EMBL" id="QETA01000006">
    <property type="protein sequence ID" value="PWF21924.1"/>
    <property type="molecule type" value="Genomic_DNA"/>
</dbReference>
<accession>A0A2V1JV10</accession>
<evidence type="ECO:0000259" key="1">
    <source>
        <dbReference type="Pfam" id="PF09084"/>
    </source>
</evidence>
<name>A0A2V1JV10_9BURK</name>
<organism evidence="2 3">
    <name type="scientific">Corticimicrobacter populi</name>
    <dbReference type="NCBI Taxonomy" id="2175229"/>
    <lineage>
        <taxon>Bacteria</taxon>
        <taxon>Pseudomonadati</taxon>
        <taxon>Pseudomonadota</taxon>
        <taxon>Betaproteobacteria</taxon>
        <taxon>Burkholderiales</taxon>
        <taxon>Alcaligenaceae</taxon>
        <taxon>Corticimicrobacter</taxon>
    </lineage>
</organism>
<dbReference type="PANTHER" id="PTHR30024">
    <property type="entry name" value="ALIPHATIC SULFONATES-BINDING PROTEIN-RELATED"/>
    <property type="match status" value="1"/>
</dbReference>
<dbReference type="SUPFAM" id="SSF53850">
    <property type="entry name" value="Periplasmic binding protein-like II"/>
    <property type="match status" value="1"/>
</dbReference>
<evidence type="ECO:0000313" key="2">
    <source>
        <dbReference type="EMBL" id="PWF21924.1"/>
    </source>
</evidence>
<dbReference type="Proteomes" id="UP000245212">
    <property type="component" value="Unassembled WGS sequence"/>
</dbReference>
<proteinExistence type="predicted"/>
<keyword evidence="3" id="KW-1185">Reference proteome</keyword>
<protein>
    <submittedName>
        <fullName evidence="2">Nitrate ABC transporter substrate-binding protein</fullName>
    </submittedName>
</protein>
<dbReference type="RefSeq" id="WP_109062740.1">
    <property type="nucleotide sequence ID" value="NZ_QETA01000006.1"/>
</dbReference>
<gene>
    <name evidence="2" type="ORF">DD235_14150</name>
</gene>